<evidence type="ECO:0000313" key="7">
    <source>
        <dbReference type="EMBL" id="KAL3794830.1"/>
    </source>
</evidence>
<dbReference type="SUPFAM" id="SSF46785">
    <property type="entry name" value="Winged helix' DNA-binding domain"/>
    <property type="match status" value="1"/>
</dbReference>
<feature type="region of interest" description="Disordered" evidence="5">
    <location>
        <begin position="1"/>
        <end position="21"/>
    </location>
</feature>
<dbReference type="InterPro" id="IPR036388">
    <property type="entry name" value="WH-like_DNA-bd_sf"/>
</dbReference>
<sequence length="585" mass="65654">MATSSRSLSSPTTDLPTRGNGKEASITGFVLKLNNMVNGAPDDIVSWLPSGEAFRISDLSRLESETLPQYFRHNRFQSLVRQLNFYNFRKINRERMFWVYHHPLFHRDRPEEMHKLRRRTCPGYDGRKNRLDDQDLSSSSPLDPSVSCTWSTDDGMRQFQESEEGKDETPTGLVSSPAAGIEVSRSPSPSNSSMDHAPSGRGTFRSSSSLRGSAFKSVVSEEERSPSDAKNTCRRLSPLTTSFPDNAIVDSQKDFNPIDSDDVEMNEYSIPGRSSLTHHADTLLPEEEYHFDQVNHHLNASKNTGFPVTRKSRKAKQALSVWSENEDDFPSYSQHVTRKKYSKEELQERQDHIQTVSEISRQLNGIAARLSEGNSRSRGKAIRNTSGSPVFGLDKPHDHYYGAGKCDLLTYDSGDGFVINEDNRGCTMEKIIDVPSQSLVEAQGAPVVTTPPSLCPSVNQSLTQACLEGKLVSSTSTFDRTLASAILSFCLSTHPQDPDLATKIADHMKKRPMLAQEFEMYRKAMSPGVCVWGIISASEDLKRDWKMFSMNFIDHVVLAYHKNSQLTNTEIEAMVSCYSCWFKDI</sequence>
<dbReference type="Gene3D" id="1.10.10.10">
    <property type="entry name" value="Winged helix-like DNA-binding domain superfamily/Winged helix DNA-binding domain"/>
    <property type="match status" value="1"/>
</dbReference>
<dbReference type="PRINTS" id="PR00056">
    <property type="entry name" value="HSFDOMAIN"/>
</dbReference>
<dbReference type="AlphaFoldDB" id="A0ABD3Q3V0"/>
<evidence type="ECO:0000256" key="5">
    <source>
        <dbReference type="SAM" id="MobiDB-lite"/>
    </source>
</evidence>
<dbReference type="InterPro" id="IPR036390">
    <property type="entry name" value="WH_DNA-bd_sf"/>
</dbReference>
<dbReference type="InterPro" id="IPR000232">
    <property type="entry name" value="HSF_DNA-bd"/>
</dbReference>
<feature type="compositionally biased region" description="Low complexity" evidence="5">
    <location>
        <begin position="184"/>
        <end position="193"/>
    </location>
</feature>
<dbReference type="SMART" id="SM00415">
    <property type="entry name" value="HSF"/>
    <property type="match status" value="1"/>
</dbReference>
<evidence type="ECO:0000256" key="4">
    <source>
        <dbReference type="RuleBase" id="RU004020"/>
    </source>
</evidence>
<comment type="subcellular location">
    <subcellularLocation>
        <location evidence="1">Nucleus</location>
    </subcellularLocation>
</comment>
<proteinExistence type="inferred from homology"/>
<comment type="caution">
    <text evidence="7">The sequence shown here is derived from an EMBL/GenBank/DDBJ whole genome shotgun (WGS) entry which is preliminary data.</text>
</comment>
<dbReference type="PANTHER" id="PTHR10015:SF206">
    <property type="entry name" value="HSF-TYPE DNA-BINDING DOMAIN-CONTAINING PROTEIN"/>
    <property type="match status" value="1"/>
</dbReference>
<evidence type="ECO:0000259" key="6">
    <source>
        <dbReference type="SMART" id="SM00415"/>
    </source>
</evidence>
<evidence type="ECO:0000313" key="8">
    <source>
        <dbReference type="Proteomes" id="UP001530315"/>
    </source>
</evidence>
<feature type="compositionally biased region" description="Polar residues" evidence="5">
    <location>
        <begin position="1"/>
        <end position="15"/>
    </location>
</feature>
<protein>
    <recommendedName>
        <fullName evidence="6">HSF-type DNA-binding domain-containing protein</fullName>
    </recommendedName>
</protein>
<accession>A0ABD3Q3V0</accession>
<feature type="region of interest" description="Disordered" evidence="5">
    <location>
        <begin position="370"/>
        <end position="390"/>
    </location>
</feature>
<feature type="compositionally biased region" description="Low complexity" evidence="5">
    <location>
        <begin position="136"/>
        <end position="147"/>
    </location>
</feature>
<comment type="similarity">
    <text evidence="4">Belongs to the HSF family.</text>
</comment>
<feature type="domain" description="HSF-type DNA-binding" evidence="6">
    <location>
        <begin position="25"/>
        <end position="119"/>
    </location>
</feature>
<organism evidence="7 8">
    <name type="scientific">Stephanodiscus triporus</name>
    <dbReference type="NCBI Taxonomy" id="2934178"/>
    <lineage>
        <taxon>Eukaryota</taxon>
        <taxon>Sar</taxon>
        <taxon>Stramenopiles</taxon>
        <taxon>Ochrophyta</taxon>
        <taxon>Bacillariophyta</taxon>
        <taxon>Coscinodiscophyceae</taxon>
        <taxon>Thalassiosirophycidae</taxon>
        <taxon>Stephanodiscales</taxon>
        <taxon>Stephanodiscaceae</taxon>
        <taxon>Stephanodiscus</taxon>
    </lineage>
</organism>
<name>A0ABD3Q3V0_9STRA</name>
<gene>
    <name evidence="7" type="ORF">ACHAW5_004352</name>
</gene>
<evidence type="ECO:0000256" key="3">
    <source>
        <dbReference type="ARBA" id="ARBA00023242"/>
    </source>
</evidence>
<dbReference type="Proteomes" id="UP001530315">
    <property type="component" value="Unassembled WGS sequence"/>
</dbReference>
<dbReference type="Pfam" id="PF00447">
    <property type="entry name" value="HSF_DNA-bind"/>
    <property type="match status" value="1"/>
</dbReference>
<reference evidence="7 8" key="1">
    <citation type="submission" date="2024-10" db="EMBL/GenBank/DDBJ databases">
        <title>Updated reference genomes for cyclostephanoid diatoms.</title>
        <authorList>
            <person name="Roberts W.R."/>
            <person name="Alverson A.J."/>
        </authorList>
    </citation>
    <scope>NUCLEOTIDE SEQUENCE [LARGE SCALE GENOMIC DNA]</scope>
    <source>
        <strain evidence="7 8">AJA276-08</strain>
    </source>
</reference>
<dbReference type="GO" id="GO:0003677">
    <property type="term" value="F:DNA binding"/>
    <property type="evidence" value="ECO:0007669"/>
    <property type="project" value="UniProtKB-KW"/>
</dbReference>
<feature type="region of interest" description="Disordered" evidence="5">
    <location>
        <begin position="119"/>
        <end position="239"/>
    </location>
</feature>
<dbReference type="PANTHER" id="PTHR10015">
    <property type="entry name" value="HEAT SHOCK TRANSCRIPTION FACTOR"/>
    <property type="match status" value="1"/>
</dbReference>
<keyword evidence="8" id="KW-1185">Reference proteome</keyword>
<evidence type="ECO:0000256" key="1">
    <source>
        <dbReference type="ARBA" id="ARBA00004123"/>
    </source>
</evidence>
<keyword evidence="3" id="KW-0539">Nucleus</keyword>
<keyword evidence="2" id="KW-0238">DNA-binding</keyword>
<dbReference type="GO" id="GO:0005634">
    <property type="term" value="C:nucleus"/>
    <property type="evidence" value="ECO:0007669"/>
    <property type="project" value="UniProtKB-SubCell"/>
</dbReference>
<evidence type="ECO:0000256" key="2">
    <source>
        <dbReference type="ARBA" id="ARBA00023125"/>
    </source>
</evidence>
<dbReference type="EMBL" id="JALLAZ020000451">
    <property type="protein sequence ID" value="KAL3794830.1"/>
    <property type="molecule type" value="Genomic_DNA"/>
</dbReference>